<keyword evidence="5" id="KW-1185">Reference proteome</keyword>
<dbReference type="PANTHER" id="PTHR21700">
    <property type="entry name" value="TRANSTHYRETIN-LIKE FAMILY PROTEIN-RELATED"/>
    <property type="match status" value="1"/>
</dbReference>
<evidence type="ECO:0000313" key="6">
    <source>
        <dbReference type="WBParaSite" id="Gr19_v10_g16135.t1"/>
    </source>
</evidence>
<keyword evidence="4" id="KW-0732">Signal</keyword>
<dbReference type="InterPro" id="IPR038479">
    <property type="entry name" value="Transthyretin-like_sf"/>
</dbReference>
<evidence type="ECO:0000256" key="4">
    <source>
        <dbReference type="ARBA" id="ARBA00022729"/>
    </source>
</evidence>
<dbReference type="Proteomes" id="UP000887572">
    <property type="component" value="Unplaced"/>
</dbReference>
<keyword evidence="3" id="KW-0964">Secreted</keyword>
<accession>A0A914HCP0</accession>
<organism evidence="5 6">
    <name type="scientific">Globodera rostochiensis</name>
    <name type="common">Golden nematode worm</name>
    <name type="synonym">Heterodera rostochiensis</name>
    <dbReference type="NCBI Taxonomy" id="31243"/>
    <lineage>
        <taxon>Eukaryota</taxon>
        <taxon>Metazoa</taxon>
        <taxon>Ecdysozoa</taxon>
        <taxon>Nematoda</taxon>
        <taxon>Chromadorea</taxon>
        <taxon>Rhabditida</taxon>
        <taxon>Tylenchina</taxon>
        <taxon>Tylenchomorpha</taxon>
        <taxon>Tylenchoidea</taxon>
        <taxon>Heteroderidae</taxon>
        <taxon>Heteroderinae</taxon>
        <taxon>Globodera</taxon>
    </lineage>
</organism>
<comment type="similarity">
    <text evidence="2">Belongs to the nematode transthyretin-like family.</text>
</comment>
<dbReference type="GO" id="GO:0009986">
    <property type="term" value="C:cell surface"/>
    <property type="evidence" value="ECO:0007669"/>
    <property type="project" value="InterPro"/>
</dbReference>
<dbReference type="InterPro" id="IPR001534">
    <property type="entry name" value="Transthyretin-like"/>
</dbReference>
<evidence type="ECO:0000313" key="5">
    <source>
        <dbReference type="Proteomes" id="UP000887572"/>
    </source>
</evidence>
<dbReference type="WBParaSite" id="Gr19_v10_g16135.t1">
    <property type="protein sequence ID" value="Gr19_v10_g16135.t1"/>
    <property type="gene ID" value="Gr19_v10_g16135"/>
</dbReference>
<dbReference type="AlphaFoldDB" id="A0A914HCP0"/>
<dbReference type="Gene3D" id="2.60.40.3330">
    <property type="match status" value="1"/>
</dbReference>
<dbReference type="PANTHER" id="PTHR21700:SF48">
    <property type="entry name" value="TRANSTHYRETIN-LIKE FAMILY PROTEIN"/>
    <property type="match status" value="1"/>
</dbReference>
<evidence type="ECO:0000256" key="2">
    <source>
        <dbReference type="ARBA" id="ARBA00010112"/>
    </source>
</evidence>
<comment type="subcellular location">
    <subcellularLocation>
        <location evidence="1">Secreted</location>
    </subcellularLocation>
</comment>
<protein>
    <submittedName>
        <fullName evidence="6">Transthyretin-like family protein</fullName>
    </submittedName>
</protein>
<evidence type="ECO:0000256" key="3">
    <source>
        <dbReference type="ARBA" id="ARBA00022525"/>
    </source>
</evidence>
<name>A0A914HCP0_GLORO</name>
<dbReference type="Pfam" id="PF01060">
    <property type="entry name" value="TTR-52"/>
    <property type="match status" value="1"/>
</dbReference>
<reference evidence="6" key="1">
    <citation type="submission" date="2022-11" db="UniProtKB">
        <authorList>
            <consortium name="WormBaseParasite"/>
        </authorList>
    </citation>
    <scope>IDENTIFICATION</scope>
</reference>
<sequence length="191" mass="21558">MINIFKTFNECESRKLCPTRKASSGQPKRPLNIMSRLLPRPANVVVLLVLLGLVVRFSTEESISTRSTRAEGTLMCGKLGASKVYVRLFKTNSDEISNALATAVTNDQGKFIIEGNTANYQGSEANIDPFLKIYHKCDDKEGKKGYRRITLRYPREYVTIGRVPRRNYNVGNLNLVLQYPNEARIDELKGI</sequence>
<dbReference type="GO" id="GO:0005576">
    <property type="term" value="C:extracellular region"/>
    <property type="evidence" value="ECO:0007669"/>
    <property type="project" value="UniProtKB-SubCell"/>
</dbReference>
<proteinExistence type="inferred from homology"/>
<evidence type="ECO:0000256" key="1">
    <source>
        <dbReference type="ARBA" id="ARBA00004613"/>
    </source>
</evidence>